<dbReference type="Proteomes" id="UP001596470">
    <property type="component" value="Unassembled WGS sequence"/>
</dbReference>
<dbReference type="SUPFAM" id="SSF49384">
    <property type="entry name" value="Carbohydrate-binding domain"/>
    <property type="match status" value="1"/>
</dbReference>
<proteinExistence type="predicted"/>
<dbReference type="InterPro" id="IPR001919">
    <property type="entry name" value="CBD2"/>
</dbReference>
<feature type="domain" description="CBM2" evidence="2">
    <location>
        <begin position="109"/>
        <end position="200"/>
    </location>
</feature>
<comment type="caution">
    <text evidence="3">The sequence shown here is derived from an EMBL/GenBank/DDBJ whole genome shotgun (WGS) entry which is preliminary data.</text>
</comment>
<evidence type="ECO:0000259" key="2">
    <source>
        <dbReference type="SMART" id="SM00637"/>
    </source>
</evidence>
<dbReference type="EMBL" id="JBHSYS010000001">
    <property type="protein sequence ID" value="MFC6956373.1"/>
    <property type="molecule type" value="Genomic_DNA"/>
</dbReference>
<accession>A0ABW2D4G1</accession>
<evidence type="ECO:0000256" key="1">
    <source>
        <dbReference type="SAM" id="MobiDB-lite"/>
    </source>
</evidence>
<dbReference type="RefSeq" id="WP_382354245.1">
    <property type="nucleotide sequence ID" value="NZ_JBHMBP010000004.1"/>
</dbReference>
<evidence type="ECO:0000313" key="4">
    <source>
        <dbReference type="Proteomes" id="UP001596470"/>
    </source>
</evidence>
<sequence length="203" mass="20620">MRAWMDRGVLRGRIHGRSLLVLVAVAALVSVAAVWQFGSLRDEHDPDLADPDTPGGPQFTAAAEATSESAAASAPESPESSPASTAAEPTSSAAAESSSASAADAGPRCTASLSLDEEWSSSISVAVSVANTGAEPIDGWEVLLALDGVEVTAAWGLEHLDGDRYGDIMFNAAIAPGESVEPSFSAAVEDGWTLPATVPCTPA</sequence>
<dbReference type="InterPro" id="IPR008965">
    <property type="entry name" value="CBM2/CBM3_carb-bd_dom_sf"/>
</dbReference>
<dbReference type="SMART" id="SM00637">
    <property type="entry name" value="CBD_II"/>
    <property type="match status" value="1"/>
</dbReference>
<name>A0ABW2D4G1_9ACTN</name>
<dbReference type="Pfam" id="PF00553">
    <property type="entry name" value="CBM_2"/>
    <property type="match status" value="1"/>
</dbReference>
<organism evidence="3 4">
    <name type="scientific">Glycomyces mayteni</name>
    <dbReference type="NCBI Taxonomy" id="543887"/>
    <lineage>
        <taxon>Bacteria</taxon>
        <taxon>Bacillati</taxon>
        <taxon>Actinomycetota</taxon>
        <taxon>Actinomycetes</taxon>
        <taxon>Glycomycetales</taxon>
        <taxon>Glycomycetaceae</taxon>
        <taxon>Glycomyces</taxon>
    </lineage>
</organism>
<feature type="region of interest" description="Disordered" evidence="1">
    <location>
        <begin position="45"/>
        <end position="106"/>
    </location>
</feature>
<dbReference type="Gene3D" id="2.60.40.290">
    <property type="match status" value="1"/>
</dbReference>
<dbReference type="InterPro" id="IPR012291">
    <property type="entry name" value="CBM2_carb-bd_dom_sf"/>
</dbReference>
<feature type="compositionally biased region" description="Low complexity" evidence="1">
    <location>
        <begin position="60"/>
        <end position="103"/>
    </location>
</feature>
<protein>
    <submittedName>
        <fullName evidence="3">Cellulose binding domain-containing protein</fullName>
    </submittedName>
</protein>
<gene>
    <name evidence="3" type="ORF">ACFQS3_04085</name>
</gene>
<evidence type="ECO:0000313" key="3">
    <source>
        <dbReference type="EMBL" id="MFC6956373.1"/>
    </source>
</evidence>
<reference evidence="4" key="1">
    <citation type="journal article" date="2019" name="Int. J. Syst. Evol. Microbiol.">
        <title>The Global Catalogue of Microorganisms (GCM) 10K type strain sequencing project: providing services to taxonomists for standard genome sequencing and annotation.</title>
        <authorList>
            <consortium name="The Broad Institute Genomics Platform"/>
            <consortium name="The Broad Institute Genome Sequencing Center for Infectious Disease"/>
            <person name="Wu L."/>
            <person name="Ma J."/>
        </authorList>
    </citation>
    <scope>NUCLEOTIDE SEQUENCE [LARGE SCALE GENOMIC DNA]</scope>
    <source>
        <strain evidence="4">KACC 12634</strain>
    </source>
</reference>
<keyword evidence="4" id="KW-1185">Reference proteome</keyword>